<dbReference type="InterPro" id="IPR000276">
    <property type="entry name" value="GPCR_Rhodpsn"/>
</dbReference>
<feature type="transmembrane region" description="Helical" evidence="16">
    <location>
        <begin position="422"/>
        <end position="442"/>
    </location>
</feature>
<feature type="transmembrane region" description="Helical" evidence="16">
    <location>
        <begin position="685"/>
        <end position="705"/>
    </location>
</feature>
<dbReference type="Gene3D" id="1.20.1070.10">
    <property type="entry name" value="Rhodopsin 7-helix transmembrane proteins"/>
    <property type="match status" value="1"/>
</dbReference>
<keyword evidence="5 15" id="KW-0812">Transmembrane</keyword>
<feature type="transmembrane region" description="Helical" evidence="16">
    <location>
        <begin position="556"/>
        <end position="577"/>
    </location>
</feature>
<dbReference type="FunFam" id="1.20.1070.10:FF:000023">
    <property type="entry name" value="Relaxin family peptide receptor 1"/>
    <property type="match status" value="1"/>
</dbReference>
<evidence type="ECO:0000256" key="5">
    <source>
        <dbReference type="ARBA" id="ARBA00022692"/>
    </source>
</evidence>
<dbReference type="GO" id="GO:0004930">
    <property type="term" value="F:G protein-coupled receptor activity"/>
    <property type="evidence" value="ECO:0007669"/>
    <property type="project" value="UniProtKB-KW"/>
</dbReference>
<keyword evidence="12" id="KW-0325">Glycoprotein</keyword>
<feature type="transmembrane region" description="Helical" evidence="16">
    <location>
        <begin position="605"/>
        <end position="627"/>
    </location>
</feature>
<evidence type="ECO:0000313" key="19">
    <source>
        <dbReference type="Proteomes" id="UP001607303"/>
    </source>
</evidence>
<dbReference type="InterPro" id="IPR008112">
    <property type="entry name" value="Relaxin_rcpt"/>
</dbReference>
<dbReference type="PANTHER" id="PTHR24372:SF80">
    <property type="entry name" value="FI21465P1-RELATED"/>
    <property type="match status" value="1"/>
</dbReference>
<feature type="domain" description="G-protein coupled receptors family 1 profile" evidence="17">
    <location>
        <begin position="433"/>
        <end position="703"/>
    </location>
</feature>
<dbReference type="InterPro" id="IPR017452">
    <property type="entry name" value="GPCR_Rhodpsn_7TM"/>
</dbReference>
<proteinExistence type="inferred from homology"/>
<reference evidence="18 19" key="1">
    <citation type="journal article" date="2024" name="Ann. Entomol. Soc. Am.">
        <title>Genomic analyses of the southern and eastern yellowjacket wasps (Hymenoptera: Vespidae) reveal evolutionary signatures of social life.</title>
        <authorList>
            <person name="Catto M.A."/>
            <person name="Caine P.B."/>
            <person name="Orr S.E."/>
            <person name="Hunt B.G."/>
            <person name="Goodisman M.A.D."/>
        </authorList>
    </citation>
    <scope>NUCLEOTIDE SEQUENCE [LARGE SCALE GENOMIC DNA]</scope>
    <source>
        <strain evidence="18">232</strain>
        <tissue evidence="18">Head and thorax</tissue>
    </source>
</reference>
<dbReference type="PRINTS" id="PR00237">
    <property type="entry name" value="GPCRRHODOPSN"/>
</dbReference>
<dbReference type="InterPro" id="IPR032675">
    <property type="entry name" value="LRR_dom_sf"/>
</dbReference>
<protein>
    <submittedName>
        <fullName evidence="18">Relaxin receptor 1 isoform X1</fullName>
    </submittedName>
</protein>
<evidence type="ECO:0000256" key="4">
    <source>
        <dbReference type="ARBA" id="ARBA00022614"/>
    </source>
</evidence>
<name>A0ABD2B4G7_VESMC</name>
<keyword evidence="11 15" id="KW-0675">Receptor</keyword>
<dbReference type="SMART" id="SM00369">
    <property type="entry name" value="LRR_TYP"/>
    <property type="match status" value="7"/>
</dbReference>
<keyword evidence="10" id="KW-1015">Disulfide bond</keyword>
<keyword evidence="4" id="KW-0433">Leucine-rich repeat</keyword>
<dbReference type="CDD" id="cd00112">
    <property type="entry name" value="LDLa"/>
    <property type="match status" value="1"/>
</dbReference>
<keyword evidence="19" id="KW-1185">Reference proteome</keyword>
<dbReference type="SUPFAM" id="SSF81321">
    <property type="entry name" value="Family A G protein-coupled receptor-like"/>
    <property type="match status" value="1"/>
</dbReference>
<dbReference type="PROSITE" id="PS51450">
    <property type="entry name" value="LRR"/>
    <property type="match status" value="2"/>
</dbReference>
<evidence type="ECO:0000313" key="18">
    <source>
        <dbReference type="EMBL" id="KAL2727632.1"/>
    </source>
</evidence>
<dbReference type="InterPro" id="IPR003591">
    <property type="entry name" value="Leu-rich_rpt_typical-subtyp"/>
</dbReference>
<evidence type="ECO:0000256" key="13">
    <source>
        <dbReference type="ARBA" id="ARBA00023224"/>
    </source>
</evidence>
<evidence type="ECO:0000256" key="6">
    <source>
        <dbReference type="ARBA" id="ARBA00022737"/>
    </source>
</evidence>
<evidence type="ECO:0000256" key="15">
    <source>
        <dbReference type="RuleBase" id="RU000688"/>
    </source>
</evidence>
<dbReference type="SMART" id="SM00192">
    <property type="entry name" value="LDLa"/>
    <property type="match status" value="1"/>
</dbReference>
<evidence type="ECO:0000256" key="7">
    <source>
        <dbReference type="ARBA" id="ARBA00022989"/>
    </source>
</evidence>
<gene>
    <name evidence="18" type="ORF">V1477_016908</name>
</gene>
<comment type="caution">
    <text evidence="14">Lacks conserved residue(s) required for the propagation of feature annotation.</text>
</comment>
<dbReference type="SUPFAM" id="SSF57424">
    <property type="entry name" value="LDL receptor-like module"/>
    <property type="match status" value="1"/>
</dbReference>
<dbReference type="EMBL" id="JAYRBN010000100">
    <property type="protein sequence ID" value="KAL2727632.1"/>
    <property type="molecule type" value="Genomic_DNA"/>
</dbReference>
<feature type="transmembrane region" description="Helical" evidence="16">
    <location>
        <begin position="462"/>
        <end position="490"/>
    </location>
</feature>
<keyword evidence="13 15" id="KW-0807">Transducer</keyword>
<dbReference type="Proteomes" id="UP001607303">
    <property type="component" value="Unassembled WGS sequence"/>
</dbReference>
<evidence type="ECO:0000256" key="16">
    <source>
        <dbReference type="SAM" id="Phobius"/>
    </source>
</evidence>
<evidence type="ECO:0000256" key="2">
    <source>
        <dbReference type="ARBA" id="ARBA00010663"/>
    </source>
</evidence>
<feature type="transmembrane region" description="Helical" evidence="16">
    <location>
        <begin position="648"/>
        <end position="673"/>
    </location>
</feature>
<accession>A0ABD2B4G7</accession>
<dbReference type="InterPro" id="IPR002172">
    <property type="entry name" value="LDrepeatLR_classA_rpt"/>
</dbReference>
<feature type="transmembrane region" description="Helical" evidence="16">
    <location>
        <begin position="6"/>
        <end position="27"/>
    </location>
</feature>
<dbReference type="Gene3D" id="3.80.10.10">
    <property type="entry name" value="Ribonuclease Inhibitor"/>
    <property type="match status" value="2"/>
</dbReference>
<evidence type="ECO:0000259" key="17">
    <source>
        <dbReference type="PROSITE" id="PS50262"/>
    </source>
</evidence>
<dbReference type="PROSITE" id="PS00237">
    <property type="entry name" value="G_PROTEIN_RECEP_F1_1"/>
    <property type="match status" value="1"/>
</dbReference>
<evidence type="ECO:0000256" key="14">
    <source>
        <dbReference type="PROSITE-ProRule" id="PRU00124"/>
    </source>
</evidence>
<keyword evidence="8 15" id="KW-0297">G-protein coupled receptor</keyword>
<evidence type="ECO:0000256" key="9">
    <source>
        <dbReference type="ARBA" id="ARBA00023136"/>
    </source>
</evidence>
<evidence type="ECO:0000256" key="11">
    <source>
        <dbReference type="ARBA" id="ARBA00023170"/>
    </source>
</evidence>
<evidence type="ECO:0000256" key="10">
    <source>
        <dbReference type="ARBA" id="ARBA00023157"/>
    </source>
</evidence>
<evidence type="ECO:0000256" key="12">
    <source>
        <dbReference type="ARBA" id="ARBA00023180"/>
    </source>
</evidence>
<dbReference type="AlphaFoldDB" id="A0ABD2B4G7"/>
<organism evidence="18 19">
    <name type="scientific">Vespula maculifrons</name>
    <name type="common">Eastern yellow jacket</name>
    <name type="synonym">Wasp</name>
    <dbReference type="NCBI Taxonomy" id="7453"/>
    <lineage>
        <taxon>Eukaryota</taxon>
        <taxon>Metazoa</taxon>
        <taxon>Ecdysozoa</taxon>
        <taxon>Arthropoda</taxon>
        <taxon>Hexapoda</taxon>
        <taxon>Insecta</taxon>
        <taxon>Pterygota</taxon>
        <taxon>Neoptera</taxon>
        <taxon>Endopterygota</taxon>
        <taxon>Hymenoptera</taxon>
        <taxon>Apocrita</taxon>
        <taxon>Aculeata</taxon>
        <taxon>Vespoidea</taxon>
        <taxon>Vespidae</taxon>
        <taxon>Vespinae</taxon>
        <taxon>Vespula</taxon>
    </lineage>
</organism>
<dbReference type="PRINTS" id="PR01739">
    <property type="entry name" value="RELAXINR"/>
</dbReference>
<dbReference type="Pfam" id="PF00001">
    <property type="entry name" value="7tm_1"/>
    <property type="match status" value="1"/>
</dbReference>
<keyword evidence="6" id="KW-0677">Repeat</keyword>
<sequence>MIYRRITAIGASLILTVFMLFLIMYYFNQRSMNHSQSIRTTMMDDNCPIGTFPCLNSTICKPQSSWCNGVEDCPYEDDESTELCVDLNGDWSWFFKQDKLGEIQYKDCEIVDSPVGCIYNQCHATCKGYEEIPRDLSSEIDRLILTNNSIRSIPADALARYTRLHLLYLDNNNITEIEEGAFVNQANLIWLILSDNKLNVIEIGDFAGLINLETLRAKDNRLVAADLSDFENSSSMDLIDFRKNFLNETNFVLPRLPVLREIMLSENHFESITADMFKGVPALQSLNLERNHIKTIDENAFKNLKQLLELKLAHNYITILHLNVFKATVNLTKLLIGYNPIEDFSMDVLIPLTNLRSLGVQEINMDNLNKDSFNVFDNLDFIYFQKFHYCMTFASMVQKCSPTSDGLSSLSHLLGTTMLKGAVWGISCITCIGNALVLWERFTAKDENRVLSILIRNLAEPLAIAIALCVIPFTVSDMLMGVYLFIIALVDLQFRDNYNKEASSWMSSWVCTFLGVLAMISSEVSVLILSFMSVERFVLIAAPLKGHRAMRPQTAAASMMFIWITGFILAVIPVILWRNSTRFYGANGMCFPLHIDDPYSIGWQYSAFIFLGVNLLGLITIGYVYAGMFASVWKTRHATPLSVGDMEFALRFFLIVLTDATCWAPIIVLKILAMMRYPVPAELHAWVVVFILPVNSAVNPLLYTFTTPKFRERLLYIDCLNKIRNYVTRKHSSQESQMSITSSSKNLMFSITSSKKNDPEKIPSSLMIVEDDWNDEIMRRIVK</sequence>
<dbReference type="Pfam" id="PF13855">
    <property type="entry name" value="LRR_8"/>
    <property type="match status" value="2"/>
</dbReference>
<evidence type="ECO:0000256" key="3">
    <source>
        <dbReference type="ARBA" id="ARBA00022475"/>
    </source>
</evidence>
<dbReference type="InterPro" id="IPR001611">
    <property type="entry name" value="Leu-rich_rpt"/>
</dbReference>
<evidence type="ECO:0000256" key="8">
    <source>
        <dbReference type="ARBA" id="ARBA00023040"/>
    </source>
</evidence>
<dbReference type="GO" id="GO:0005886">
    <property type="term" value="C:plasma membrane"/>
    <property type="evidence" value="ECO:0007669"/>
    <property type="project" value="UniProtKB-SubCell"/>
</dbReference>
<comment type="caution">
    <text evidence="18">The sequence shown here is derived from an EMBL/GenBank/DDBJ whole genome shotgun (WGS) entry which is preliminary data.</text>
</comment>
<keyword evidence="7 16" id="KW-1133">Transmembrane helix</keyword>
<dbReference type="SUPFAM" id="SSF52058">
    <property type="entry name" value="L domain-like"/>
    <property type="match status" value="1"/>
</dbReference>
<dbReference type="PROSITE" id="PS50262">
    <property type="entry name" value="G_PROTEIN_RECEP_F1_2"/>
    <property type="match status" value="1"/>
</dbReference>
<comment type="subcellular location">
    <subcellularLocation>
        <location evidence="1">Cell membrane</location>
        <topology evidence="1">Multi-pass membrane protein</topology>
    </subcellularLocation>
</comment>
<dbReference type="CDD" id="cd15137">
    <property type="entry name" value="7tmA_Relaxin_R"/>
    <property type="match status" value="1"/>
</dbReference>
<dbReference type="InterPro" id="IPR036055">
    <property type="entry name" value="LDL_receptor-like_sf"/>
</dbReference>
<keyword evidence="3" id="KW-1003">Cell membrane</keyword>
<dbReference type="PANTHER" id="PTHR24372">
    <property type="entry name" value="GLYCOPROTEIN HORMONE RECEPTOR"/>
    <property type="match status" value="1"/>
</dbReference>
<keyword evidence="9 16" id="KW-0472">Membrane</keyword>
<dbReference type="PROSITE" id="PS50068">
    <property type="entry name" value="LDLRA_2"/>
    <property type="match status" value="1"/>
</dbReference>
<evidence type="ECO:0000256" key="1">
    <source>
        <dbReference type="ARBA" id="ARBA00004651"/>
    </source>
</evidence>
<comment type="similarity">
    <text evidence="2 15">Belongs to the G-protein coupled receptor 1 family.</text>
</comment>
<dbReference type="Gene3D" id="4.10.400.10">
    <property type="entry name" value="Low-density Lipoprotein Receptor"/>
    <property type="match status" value="1"/>
</dbReference>